<reference evidence="3" key="1">
    <citation type="journal article" date="2018" name="Nat. Microbiol.">
        <title>Leveraging single-cell genomics to expand the fungal tree of life.</title>
        <authorList>
            <person name="Ahrendt S.R."/>
            <person name="Quandt C.A."/>
            <person name="Ciobanu D."/>
            <person name="Clum A."/>
            <person name="Salamov A."/>
            <person name="Andreopoulos B."/>
            <person name="Cheng J.F."/>
            <person name="Woyke T."/>
            <person name="Pelin A."/>
            <person name="Henrissat B."/>
            <person name="Reynolds N.K."/>
            <person name="Benny G.L."/>
            <person name="Smith M.E."/>
            <person name="James T.Y."/>
            <person name="Grigoriev I.V."/>
        </authorList>
    </citation>
    <scope>NUCLEOTIDE SEQUENCE [LARGE SCALE GENOMIC DNA]</scope>
</reference>
<dbReference type="EMBL" id="KZ988559">
    <property type="protein sequence ID" value="RKP11951.1"/>
    <property type="molecule type" value="Genomic_DNA"/>
</dbReference>
<protein>
    <submittedName>
        <fullName evidence="2">Uncharacterized protein</fullName>
    </submittedName>
</protein>
<evidence type="ECO:0000313" key="2">
    <source>
        <dbReference type="EMBL" id="RKP11951.1"/>
    </source>
</evidence>
<feature type="non-terminal residue" evidence="2">
    <location>
        <position position="1"/>
    </location>
</feature>
<dbReference type="OrthoDB" id="3243290at2759"/>
<accession>A0A4P9Y1K8</accession>
<sequence>PADITLVLLLAYLQTEWLSSGIPNHIVEVIPPPLSSSIQASLPYREGTTHSRRKLHKLLANDVTLSASFRNEEVLPTACNDLHHVLYGTQEGDKGSPRRLLFETKEAPKSPSVEVRVDIDSVLWTLEHLPLTAYATVYPDPPRNLQSHGTHIYVRRPGEDAPTLVDQTPHCYFAMVGGDVHIHAVFPCFSTSVSKSTFKNGSLIPIQIQCTWYEKVMYPAFSQCFSHNRISDFSPTLQDFKNLHPKGNFGYRLQGTEVEQAVKAMRRIVEGSKDLQHIFSGFFFLAACKGVKAATSTSLDDLLDPAKFSPWRDEVVGVFCNLFGTYGKGRMQVDIAARFSPSKSTVTEHGPQSLLWRSDVTKRMRMGTRKCPTHYEWWLASDVAGSVASIGQDNVVDFSSGPPSISYFQTYMLDKGCIPGLYDHGTGNLKPDEMCWTNEKLRKSWWGIVEGVKRSGELSWGARKELRIAGQYLYDTEDPLGFLKVCQTIQRHPISYFVFLPSLLAARYKACNLWIIRDGTQRASLAASSNVGSGEDRYMFQRVLLALYRGFHRGMRFTAERAMVFGPLSSVKATSFGLGYSISIYNRPYLTFSRVNWKNALASLQGFVFGLLPKDS</sequence>
<dbReference type="AlphaFoldDB" id="A0A4P9Y1K8"/>
<name>A0A4P9Y1K8_9FUNG</name>
<feature type="signal peptide" evidence="1">
    <location>
        <begin position="1"/>
        <end position="21"/>
    </location>
</feature>
<feature type="chain" id="PRO_5020465447" evidence="1">
    <location>
        <begin position="22"/>
        <end position="616"/>
    </location>
</feature>
<dbReference type="Proteomes" id="UP000267251">
    <property type="component" value="Unassembled WGS sequence"/>
</dbReference>
<evidence type="ECO:0000313" key="3">
    <source>
        <dbReference type="Proteomes" id="UP000267251"/>
    </source>
</evidence>
<keyword evidence="3" id="KW-1185">Reference proteome</keyword>
<proteinExistence type="predicted"/>
<gene>
    <name evidence="2" type="ORF">BJ684DRAFT_17515</name>
</gene>
<organism evidence="2 3">
    <name type="scientific">Piptocephalis cylindrospora</name>
    <dbReference type="NCBI Taxonomy" id="1907219"/>
    <lineage>
        <taxon>Eukaryota</taxon>
        <taxon>Fungi</taxon>
        <taxon>Fungi incertae sedis</taxon>
        <taxon>Zoopagomycota</taxon>
        <taxon>Zoopagomycotina</taxon>
        <taxon>Zoopagomycetes</taxon>
        <taxon>Zoopagales</taxon>
        <taxon>Piptocephalidaceae</taxon>
        <taxon>Piptocephalis</taxon>
    </lineage>
</organism>
<evidence type="ECO:0000256" key="1">
    <source>
        <dbReference type="SAM" id="SignalP"/>
    </source>
</evidence>
<keyword evidence="1" id="KW-0732">Signal</keyword>